<dbReference type="AlphaFoldDB" id="A0A2A9NB06"/>
<dbReference type="PROSITE" id="PS50097">
    <property type="entry name" value="BTB"/>
    <property type="match status" value="1"/>
</dbReference>
<name>A0A2A9NB06_9AGAR</name>
<dbReference type="STRING" id="703135.A0A2A9NB06"/>
<evidence type="ECO:0000259" key="1">
    <source>
        <dbReference type="PROSITE" id="PS50097"/>
    </source>
</evidence>
<organism evidence="2 3">
    <name type="scientific">Amanita thiersii Skay4041</name>
    <dbReference type="NCBI Taxonomy" id="703135"/>
    <lineage>
        <taxon>Eukaryota</taxon>
        <taxon>Fungi</taxon>
        <taxon>Dikarya</taxon>
        <taxon>Basidiomycota</taxon>
        <taxon>Agaricomycotina</taxon>
        <taxon>Agaricomycetes</taxon>
        <taxon>Agaricomycetidae</taxon>
        <taxon>Agaricales</taxon>
        <taxon>Pluteineae</taxon>
        <taxon>Amanitaceae</taxon>
        <taxon>Amanita</taxon>
    </lineage>
</organism>
<evidence type="ECO:0000313" key="3">
    <source>
        <dbReference type="Proteomes" id="UP000242287"/>
    </source>
</evidence>
<dbReference type="SUPFAM" id="SSF54695">
    <property type="entry name" value="POZ domain"/>
    <property type="match status" value="1"/>
</dbReference>
<evidence type="ECO:0000313" key="2">
    <source>
        <dbReference type="EMBL" id="PFH45431.1"/>
    </source>
</evidence>
<feature type="domain" description="BTB" evidence="1">
    <location>
        <begin position="17"/>
        <end position="96"/>
    </location>
</feature>
<dbReference type="Proteomes" id="UP000242287">
    <property type="component" value="Unassembled WGS sequence"/>
</dbReference>
<keyword evidence="3" id="KW-1185">Reference proteome</keyword>
<gene>
    <name evidence="2" type="ORF">AMATHDRAFT_159844</name>
</gene>
<accession>A0A2A9NB06</accession>
<dbReference type="Gene3D" id="3.30.710.10">
    <property type="entry name" value="Potassium Channel Kv1.1, Chain A"/>
    <property type="match status" value="1"/>
</dbReference>
<dbReference type="SMART" id="SM00225">
    <property type="entry name" value="BTB"/>
    <property type="match status" value="1"/>
</dbReference>
<sequence length="365" mass="41455">MESFGNLVRSDFWFEDGNLILIAGSAAFKVHRGQLARHSEFFNDLISLPQPQSQPDGDFPQQQLIDGCFWVELHDCPSDVFYFLKALYDGLYFKPTQASTDFPLLFAVLRMSTKYLVEHLRQRCLARLDRDWPSTLAGWDRREQAATDELGRYMPRLGCAHPVLVVQLALEQGLPSVLCAAMYDLSRYGPSRIKIGTVVPSEVAGCEALVASLLGEGKQRGEKEMVALSREYLYRTFQGREHAQKYMASFIEKELEHRKPSPECTYRFDAVYPSRPCLDSFYFIMLNVLRAVGGIAAGRDADPLFTLGQAGEMLTRMDFSEDGGRGRGRQCGLGMCVECRKEFEAVVRRARQEVWSLLPRWFGLQ</sequence>
<dbReference type="EMBL" id="KZ302388">
    <property type="protein sequence ID" value="PFH45431.1"/>
    <property type="molecule type" value="Genomic_DNA"/>
</dbReference>
<dbReference type="OrthoDB" id="3220652at2759"/>
<dbReference type="InterPro" id="IPR011333">
    <property type="entry name" value="SKP1/BTB/POZ_sf"/>
</dbReference>
<proteinExistence type="predicted"/>
<protein>
    <recommendedName>
        <fullName evidence="1">BTB domain-containing protein</fullName>
    </recommendedName>
</protein>
<dbReference type="InterPro" id="IPR000210">
    <property type="entry name" value="BTB/POZ_dom"/>
</dbReference>
<reference evidence="2 3" key="1">
    <citation type="submission" date="2014-02" db="EMBL/GenBank/DDBJ databases">
        <title>Transposable element dynamics among asymbiotic and ectomycorrhizal Amanita fungi.</title>
        <authorList>
            <consortium name="DOE Joint Genome Institute"/>
            <person name="Hess J."/>
            <person name="Skrede I."/>
            <person name="Wolfe B."/>
            <person name="LaButti K."/>
            <person name="Ohm R.A."/>
            <person name="Grigoriev I.V."/>
            <person name="Pringle A."/>
        </authorList>
    </citation>
    <scope>NUCLEOTIDE SEQUENCE [LARGE SCALE GENOMIC DNA]</scope>
    <source>
        <strain evidence="2 3">SKay4041</strain>
    </source>
</reference>